<name>A0A8S1LCM4_9CILI</name>
<organism evidence="3 4">
    <name type="scientific">Paramecium sonneborni</name>
    <dbReference type="NCBI Taxonomy" id="65129"/>
    <lineage>
        <taxon>Eukaryota</taxon>
        <taxon>Sar</taxon>
        <taxon>Alveolata</taxon>
        <taxon>Ciliophora</taxon>
        <taxon>Intramacronucleata</taxon>
        <taxon>Oligohymenophorea</taxon>
        <taxon>Peniculida</taxon>
        <taxon>Parameciidae</taxon>
        <taxon>Paramecium</taxon>
    </lineage>
</organism>
<comment type="caution">
    <text evidence="3">The sequence shown here is derived from an EMBL/GenBank/DDBJ whole genome shotgun (WGS) entry which is preliminary data.</text>
</comment>
<keyword evidence="2" id="KW-1133">Transmembrane helix</keyword>
<feature type="transmembrane region" description="Helical" evidence="2">
    <location>
        <begin position="165"/>
        <end position="183"/>
    </location>
</feature>
<evidence type="ECO:0008006" key="5">
    <source>
        <dbReference type="Google" id="ProtNLM"/>
    </source>
</evidence>
<dbReference type="Proteomes" id="UP000692954">
    <property type="component" value="Unassembled WGS sequence"/>
</dbReference>
<gene>
    <name evidence="3" type="ORF">PSON_ATCC_30995.1.T0160326</name>
</gene>
<evidence type="ECO:0000256" key="1">
    <source>
        <dbReference type="SAM" id="Coils"/>
    </source>
</evidence>
<feature type="coiled-coil region" evidence="1">
    <location>
        <begin position="106"/>
        <end position="140"/>
    </location>
</feature>
<evidence type="ECO:0000256" key="2">
    <source>
        <dbReference type="SAM" id="Phobius"/>
    </source>
</evidence>
<evidence type="ECO:0000313" key="3">
    <source>
        <dbReference type="EMBL" id="CAD8062406.1"/>
    </source>
</evidence>
<accession>A0A8S1LCM4</accession>
<keyword evidence="4" id="KW-1185">Reference proteome</keyword>
<proteinExistence type="predicted"/>
<sequence length="333" mass="39634">MNFIDQEEYNIPLDCEDLFFQFNFLDNLPTPTPELSKSTQENLQQKLKDERKSRILKKRIEKKLKIKTDVVQPMSKEELRKLRNRNSAQLSRDKKKIIFNNLIQENKNFTDILKKKDEQIELLREENKHLRLRIEYLEQIKQNYNSVSEEGEQISRANIITKSKMMNYGLISLLAITCIFSIITNDFEYNPKPISLSQISNQRYDFLAPKQYQRNQTSLFTDESNLFQIPSQSFQNQTLFYNCTGKEKECQNFLNIVKAENADNIYFVNDETDHLPANQDHTFQIGEDIYLMKIKQDDEDNFVIFRSRCQITENNSLAFERNIYEAYNNSLQY</sequence>
<protein>
    <recommendedName>
        <fullName evidence="5">BZIP domain-containing protein</fullName>
    </recommendedName>
</protein>
<reference evidence="3" key="1">
    <citation type="submission" date="2021-01" db="EMBL/GenBank/DDBJ databases">
        <authorList>
            <consortium name="Genoscope - CEA"/>
            <person name="William W."/>
        </authorList>
    </citation>
    <scope>NUCLEOTIDE SEQUENCE</scope>
</reference>
<dbReference type="OrthoDB" id="290142at2759"/>
<evidence type="ECO:0000313" key="4">
    <source>
        <dbReference type="Proteomes" id="UP000692954"/>
    </source>
</evidence>
<keyword evidence="2" id="KW-0812">Transmembrane</keyword>
<keyword evidence="1" id="KW-0175">Coiled coil</keyword>
<dbReference type="EMBL" id="CAJJDN010000016">
    <property type="protein sequence ID" value="CAD8062406.1"/>
    <property type="molecule type" value="Genomic_DNA"/>
</dbReference>
<keyword evidence="2" id="KW-0472">Membrane</keyword>
<dbReference type="AlphaFoldDB" id="A0A8S1LCM4"/>